<evidence type="ECO:0000313" key="2">
    <source>
        <dbReference type="EMBL" id="JAT86723.1"/>
    </source>
</evidence>
<evidence type="ECO:0000256" key="1">
    <source>
        <dbReference type="SAM" id="MobiDB-lite"/>
    </source>
</evidence>
<reference evidence="2" key="1">
    <citation type="submission" date="2015-09" db="EMBL/GenBank/DDBJ databases">
        <title>De novo assembly of Pectinophora gossypiella (Pink Bollworm) gut transcriptome.</title>
        <authorList>
            <person name="Tassone E.E."/>
        </authorList>
    </citation>
    <scope>NUCLEOTIDE SEQUENCE</scope>
</reference>
<accession>A0A1E1WI81</accession>
<dbReference type="AlphaFoldDB" id="A0A1E1WI81"/>
<protein>
    <recommendedName>
        <fullName evidence="3">CCHC-type domain-containing protein</fullName>
    </recommendedName>
</protein>
<feature type="non-terminal residue" evidence="2">
    <location>
        <position position="370"/>
    </location>
</feature>
<feature type="compositionally biased region" description="Polar residues" evidence="1">
    <location>
        <begin position="19"/>
        <end position="35"/>
    </location>
</feature>
<feature type="region of interest" description="Disordered" evidence="1">
    <location>
        <begin position="1"/>
        <end position="59"/>
    </location>
</feature>
<dbReference type="EMBL" id="GDQN01004331">
    <property type="protein sequence ID" value="JAT86723.1"/>
    <property type="molecule type" value="Transcribed_RNA"/>
</dbReference>
<name>A0A1E1WI81_PECGO</name>
<dbReference type="OrthoDB" id="6931295at2759"/>
<sequence length="370" mass="40388">MGDDPPPGGGGIPPDLEMTPQTFLQSQGELSGSQRSMKRHAESEIGNPTPKKNISPSASVQDVYTVPEFAGEKLKYTDADQGPFSVHVTRMESDPSAGLTIRVLKFAQLIHRNNIPGIVNGGVNSVGRNRVSVEFASSSAANNFVTNPLLAENKLCATIPQFQVSRMGVVRNIPIDWTLEELVSGLQYPSNCGQVIKARRLNSKKIIDGSATWIPSNTVVLTFLGQSLPQKVYCYHTSLPVDVYHLPTIQCRGCCRFGHIKAQCRSKARCFKCSQPHLGESCNIPDEHVTCLLCSGNHKATDPRCPEHSRQKAIKMVMSEENISYLEASARFSTVRRPFAEVASQQPPKLSQPAFFPPSPSSPSSSQNPT</sequence>
<organism evidence="2">
    <name type="scientific">Pectinophora gossypiella</name>
    <name type="common">Cotton pink bollworm</name>
    <name type="synonym">Depressaria gossypiella</name>
    <dbReference type="NCBI Taxonomy" id="13191"/>
    <lineage>
        <taxon>Eukaryota</taxon>
        <taxon>Metazoa</taxon>
        <taxon>Ecdysozoa</taxon>
        <taxon>Arthropoda</taxon>
        <taxon>Hexapoda</taxon>
        <taxon>Insecta</taxon>
        <taxon>Pterygota</taxon>
        <taxon>Neoptera</taxon>
        <taxon>Endopterygota</taxon>
        <taxon>Lepidoptera</taxon>
        <taxon>Glossata</taxon>
        <taxon>Ditrysia</taxon>
        <taxon>Gelechioidea</taxon>
        <taxon>Gelechiidae</taxon>
        <taxon>Apatetrinae</taxon>
        <taxon>Pectinophora</taxon>
    </lineage>
</organism>
<feature type="compositionally biased region" description="Polar residues" evidence="1">
    <location>
        <begin position="50"/>
        <end position="59"/>
    </location>
</feature>
<evidence type="ECO:0008006" key="3">
    <source>
        <dbReference type="Google" id="ProtNLM"/>
    </source>
</evidence>
<gene>
    <name evidence="2" type="ORF">g.11652</name>
</gene>
<proteinExistence type="predicted"/>
<feature type="region of interest" description="Disordered" evidence="1">
    <location>
        <begin position="340"/>
        <end position="370"/>
    </location>
</feature>